<dbReference type="FunFam" id="3.90.850.10:FF:000002">
    <property type="entry name" value="2-hydroxyhepta-2,4-diene-1,7-dioate isomerase"/>
    <property type="match status" value="1"/>
</dbReference>
<dbReference type="GO" id="GO:0016853">
    <property type="term" value="F:isomerase activity"/>
    <property type="evidence" value="ECO:0007669"/>
    <property type="project" value="UniProtKB-ARBA"/>
</dbReference>
<accession>A0A853CPH8</accession>
<dbReference type="Pfam" id="PF01557">
    <property type="entry name" value="FAA_hydrolase"/>
    <property type="match status" value="1"/>
</dbReference>
<dbReference type="PANTHER" id="PTHR42796:SF4">
    <property type="entry name" value="FUMARYLACETOACETATE HYDROLASE DOMAIN-CONTAINING PROTEIN 2A"/>
    <property type="match status" value="1"/>
</dbReference>
<evidence type="ECO:0000313" key="5">
    <source>
        <dbReference type="Proteomes" id="UP000578352"/>
    </source>
</evidence>
<sequence length="283" mass="29745">MRFMRLGAVGAELPVVSDGGTTWDLRPLTADIDGAFLAADGLARAEAAARAGTLPVIDAAGLRVGPPIARPQAVICIGMNYAAHARESGSEPPSDIVVFYKHPNTVVGPNDDILLPPGSTTTDWEVELAAVIGTRARYLSSPEEALGHIAGFAVANDVSEREYQLQRSLGQWSKGKSFETFNPLGPWLVPAAEVGDGSGLRIRSTVNGEPRQDSNTSDLIFGVAEIVYRLSQFTALEPGDLINTGTPEGVGLSGRFPYLAAGDEVRLGIDGLGEQASTVRPAP</sequence>
<dbReference type="InterPro" id="IPR036663">
    <property type="entry name" value="Fumarylacetoacetase_C_sf"/>
</dbReference>
<comment type="similarity">
    <text evidence="1">Belongs to the FAH family.</text>
</comment>
<evidence type="ECO:0000256" key="2">
    <source>
        <dbReference type="ARBA" id="ARBA00022723"/>
    </source>
</evidence>
<organism evidence="4 5">
    <name type="scientific">Leifsonia shinshuensis</name>
    <dbReference type="NCBI Taxonomy" id="150026"/>
    <lineage>
        <taxon>Bacteria</taxon>
        <taxon>Bacillati</taxon>
        <taxon>Actinomycetota</taxon>
        <taxon>Actinomycetes</taxon>
        <taxon>Micrococcales</taxon>
        <taxon>Microbacteriaceae</taxon>
        <taxon>Leifsonia</taxon>
    </lineage>
</organism>
<dbReference type="SUPFAM" id="SSF56529">
    <property type="entry name" value="FAH"/>
    <property type="match status" value="1"/>
</dbReference>
<dbReference type="GO" id="GO:0046872">
    <property type="term" value="F:metal ion binding"/>
    <property type="evidence" value="ECO:0007669"/>
    <property type="project" value="UniProtKB-KW"/>
</dbReference>
<dbReference type="EMBL" id="JACCFL010000001">
    <property type="protein sequence ID" value="NYJ21823.1"/>
    <property type="molecule type" value="Genomic_DNA"/>
</dbReference>
<dbReference type="AlphaFoldDB" id="A0A853CPH8"/>
<protein>
    <submittedName>
        <fullName evidence="4">2-keto-4-pentenoate hydratase/2-oxohepta-3-ene-1,7-dioic acid hydratase in catechol pathway</fullName>
    </submittedName>
</protein>
<keyword evidence="2" id="KW-0479">Metal-binding</keyword>
<dbReference type="Proteomes" id="UP000578352">
    <property type="component" value="Unassembled WGS sequence"/>
</dbReference>
<dbReference type="GO" id="GO:0019752">
    <property type="term" value="P:carboxylic acid metabolic process"/>
    <property type="evidence" value="ECO:0007669"/>
    <property type="project" value="UniProtKB-ARBA"/>
</dbReference>
<evidence type="ECO:0000313" key="4">
    <source>
        <dbReference type="EMBL" id="NYJ21823.1"/>
    </source>
</evidence>
<dbReference type="InterPro" id="IPR051121">
    <property type="entry name" value="FAH"/>
</dbReference>
<dbReference type="RefSeq" id="WP_179603957.1">
    <property type="nucleotide sequence ID" value="NZ_BAABEH010000001.1"/>
</dbReference>
<dbReference type="Gene3D" id="3.90.850.10">
    <property type="entry name" value="Fumarylacetoacetase-like, C-terminal domain"/>
    <property type="match status" value="1"/>
</dbReference>
<proteinExistence type="inferred from homology"/>
<name>A0A853CPH8_9MICO</name>
<reference evidence="4 5" key="1">
    <citation type="submission" date="2020-07" db="EMBL/GenBank/DDBJ databases">
        <title>Sequencing the genomes of 1000 actinobacteria strains.</title>
        <authorList>
            <person name="Klenk H.-P."/>
        </authorList>
    </citation>
    <scope>NUCLEOTIDE SEQUENCE [LARGE SCALE GENOMIC DNA]</scope>
    <source>
        <strain evidence="4 5">DSM 15165</strain>
    </source>
</reference>
<evidence type="ECO:0000256" key="1">
    <source>
        <dbReference type="ARBA" id="ARBA00010211"/>
    </source>
</evidence>
<dbReference type="InterPro" id="IPR011234">
    <property type="entry name" value="Fumarylacetoacetase-like_C"/>
</dbReference>
<dbReference type="PANTHER" id="PTHR42796">
    <property type="entry name" value="FUMARYLACETOACETATE HYDROLASE DOMAIN-CONTAINING PROTEIN 2A-RELATED"/>
    <property type="match status" value="1"/>
</dbReference>
<comment type="caution">
    <text evidence="4">The sequence shown here is derived from an EMBL/GenBank/DDBJ whole genome shotgun (WGS) entry which is preliminary data.</text>
</comment>
<feature type="domain" description="Fumarylacetoacetase-like C-terminal" evidence="3">
    <location>
        <begin position="74"/>
        <end position="280"/>
    </location>
</feature>
<gene>
    <name evidence="4" type="ORF">HNR13_000110</name>
</gene>
<evidence type="ECO:0000259" key="3">
    <source>
        <dbReference type="Pfam" id="PF01557"/>
    </source>
</evidence>